<dbReference type="Pfam" id="PF05683">
    <property type="entry name" value="Fumerase_C"/>
    <property type="match status" value="1"/>
</dbReference>
<dbReference type="Proteomes" id="UP001321582">
    <property type="component" value="Chromosome"/>
</dbReference>
<dbReference type="InterPro" id="IPR004647">
    <property type="entry name" value="Fe-S_hydro-lyase_TtdB-typ_cat"/>
</dbReference>
<dbReference type="NCBIfam" id="TIGR00723">
    <property type="entry name" value="ttdB_fumA_fumB"/>
    <property type="match status" value="1"/>
</dbReference>
<dbReference type="EMBL" id="AP027059">
    <property type="protein sequence ID" value="BDU50348.1"/>
    <property type="molecule type" value="Genomic_DNA"/>
</dbReference>
<proteinExistence type="inferred from homology"/>
<sequence>MNEKSVKKTVKLTTPLKNEDLVNLKIGDKILLTGIIYTGRDAAHQKFIDTLNRGEKLPFEIEGSVIYYVGPAPAKPGEVIGSAGPTTSYRMDKFAPELIKLGLKGMIGKGKRSKEVIEACKKYKSVYFGATGGAAALIASRIKSSKIIAYEDLGPEAVREMYVEDFPMIVVNNTSGEDLYEEGKRKWKEL</sequence>
<evidence type="ECO:0000259" key="3">
    <source>
        <dbReference type="Pfam" id="PF05683"/>
    </source>
</evidence>
<keyword evidence="2" id="KW-0456">Lyase</keyword>
<dbReference type="GO" id="GO:0016836">
    <property type="term" value="F:hydro-lyase activity"/>
    <property type="evidence" value="ECO:0007669"/>
    <property type="project" value="InterPro"/>
</dbReference>
<feature type="domain" description="Fe-S hydro-lyase tartrate dehydratase beta-type catalytic" evidence="3">
    <location>
        <begin position="5"/>
        <end position="182"/>
    </location>
</feature>
<organism evidence="4 5">
    <name type="scientific">Haliovirga abyssi</name>
    <dbReference type="NCBI Taxonomy" id="2996794"/>
    <lineage>
        <taxon>Bacteria</taxon>
        <taxon>Fusobacteriati</taxon>
        <taxon>Fusobacteriota</taxon>
        <taxon>Fusobacteriia</taxon>
        <taxon>Fusobacteriales</taxon>
        <taxon>Haliovirgaceae</taxon>
        <taxon>Haliovirga</taxon>
    </lineage>
</organism>
<accession>A0AAU9DDU6</accession>
<dbReference type="NCBIfam" id="NF005310">
    <property type="entry name" value="PRK06842.1"/>
    <property type="match status" value="1"/>
</dbReference>
<keyword evidence="5" id="KW-1185">Reference proteome</keyword>
<dbReference type="PANTHER" id="PTHR43351">
    <property type="entry name" value="L(+)-TARTRATE DEHYDRATASE SUBUNIT BETA"/>
    <property type="match status" value="1"/>
</dbReference>
<reference evidence="4 5" key="1">
    <citation type="submission" date="2022-11" db="EMBL/GenBank/DDBJ databases">
        <title>Haliovirga abyssi gen. nov., sp. nov., a mesophilic fermentative bacterium isolated from the Iheya North hydrothermal field and the proposal of Haliovirgaceae fam. nov.</title>
        <authorList>
            <person name="Miyazaki U."/>
            <person name="Tame A."/>
            <person name="Miyazaki J."/>
            <person name="Takai K."/>
            <person name="Sawayama S."/>
            <person name="Kitajima M."/>
            <person name="Okamoto A."/>
            <person name="Nakagawa S."/>
        </authorList>
    </citation>
    <scope>NUCLEOTIDE SEQUENCE [LARGE SCALE GENOMIC DNA]</scope>
    <source>
        <strain evidence="4 5">IC12</strain>
    </source>
</reference>
<evidence type="ECO:0000256" key="2">
    <source>
        <dbReference type="ARBA" id="ARBA00023239"/>
    </source>
</evidence>
<dbReference type="AlphaFoldDB" id="A0AAU9DDU6"/>
<dbReference type="PANTHER" id="PTHR43351:SF2">
    <property type="entry name" value="L(+)-TARTRATE DEHYDRATASE SUBUNIT BETA-RELATED"/>
    <property type="match status" value="1"/>
</dbReference>
<evidence type="ECO:0000313" key="4">
    <source>
        <dbReference type="EMBL" id="BDU50348.1"/>
    </source>
</evidence>
<dbReference type="SUPFAM" id="SSF117457">
    <property type="entry name" value="FumA C-terminal domain-like"/>
    <property type="match status" value="1"/>
</dbReference>
<dbReference type="RefSeq" id="WP_307905280.1">
    <property type="nucleotide sequence ID" value="NZ_AP027059.1"/>
</dbReference>
<evidence type="ECO:0000256" key="1">
    <source>
        <dbReference type="ARBA" id="ARBA00008876"/>
    </source>
</evidence>
<dbReference type="InterPro" id="IPR036660">
    <property type="entry name" value="Fe-S_hydroAse_TtdB_cat_sf"/>
</dbReference>
<protein>
    <submittedName>
        <fullName evidence="4">Fumarate hydratase</fullName>
    </submittedName>
</protein>
<dbReference type="Gene3D" id="3.20.130.10">
    <property type="entry name" value="Fe-S hydro-lyase, tartrate dehydratase beta-type, catalytic domain"/>
    <property type="match status" value="1"/>
</dbReference>
<dbReference type="KEGG" id="haby:HLVA_09170"/>
<evidence type="ECO:0000313" key="5">
    <source>
        <dbReference type="Proteomes" id="UP001321582"/>
    </source>
</evidence>
<name>A0AAU9DDU6_9FUSO</name>
<gene>
    <name evidence="4" type="primary">fumX</name>
    <name evidence="4" type="ORF">HLVA_09170</name>
</gene>
<comment type="similarity">
    <text evidence="1">Belongs to the class-I fumarase family.</text>
</comment>